<proteinExistence type="predicted"/>
<dbReference type="RefSeq" id="WP_343871672.1">
    <property type="nucleotide sequence ID" value="NZ_BAAAIX010000001.1"/>
</dbReference>
<dbReference type="InterPro" id="IPR054437">
    <property type="entry name" value="PspA-assoc_dom"/>
</dbReference>
<keyword evidence="3" id="KW-1185">Reference proteome</keyword>
<accession>A0ABW4RRX4</accession>
<sequence>MIIRILGEGQWRLDESAMDQLNQLDDRVAAAIEAGDQGAMQEALGRLLDQIRAGAEVADDELAESDLVVPDASATLDEVRALLEGTDEGLIPG</sequence>
<evidence type="ECO:0000313" key="2">
    <source>
        <dbReference type="EMBL" id="MFD1888600.1"/>
    </source>
</evidence>
<evidence type="ECO:0000313" key="3">
    <source>
        <dbReference type="Proteomes" id="UP001597326"/>
    </source>
</evidence>
<gene>
    <name evidence="2" type="ORF">ACFSCS_00155</name>
</gene>
<organism evidence="2 3">
    <name type="scientific">Luteococcus peritonei</name>
    <dbReference type="NCBI Taxonomy" id="88874"/>
    <lineage>
        <taxon>Bacteria</taxon>
        <taxon>Bacillati</taxon>
        <taxon>Actinomycetota</taxon>
        <taxon>Actinomycetes</taxon>
        <taxon>Propionibacteriales</taxon>
        <taxon>Propionibacteriaceae</taxon>
        <taxon>Luteococcus</taxon>
    </lineage>
</organism>
<evidence type="ECO:0000259" key="1">
    <source>
        <dbReference type="Pfam" id="PF22743"/>
    </source>
</evidence>
<dbReference type="EMBL" id="JBHUFZ010000001">
    <property type="protein sequence ID" value="MFD1888600.1"/>
    <property type="molecule type" value="Genomic_DNA"/>
</dbReference>
<protein>
    <recommendedName>
        <fullName evidence="1">PspA-associated domain-containing protein</fullName>
    </recommendedName>
</protein>
<dbReference type="Pfam" id="PF22743">
    <property type="entry name" value="PspAA"/>
    <property type="match status" value="1"/>
</dbReference>
<reference evidence="3" key="1">
    <citation type="journal article" date="2019" name="Int. J. Syst. Evol. Microbiol.">
        <title>The Global Catalogue of Microorganisms (GCM) 10K type strain sequencing project: providing services to taxonomists for standard genome sequencing and annotation.</title>
        <authorList>
            <consortium name="The Broad Institute Genomics Platform"/>
            <consortium name="The Broad Institute Genome Sequencing Center for Infectious Disease"/>
            <person name="Wu L."/>
            <person name="Ma J."/>
        </authorList>
    </citation>
    <scope>NUCLEOTIDE SEQUENCE [LARGE SCALE GENOMIC DNA]</scope>
    <source>
        <strain evidence="3">CAIM 431</strain>
    </source>
</reference>
<name>A0ABW4RRX4_9ACTN</name>
<feature type="domain" description="PspA-associated" evidence="1">
    <location>
        <begin position="1"/>
        <end position="93"/>
    </location>
</feature>
<comment type="caution">
    <text evidence="2">The sequence shown here is derived from an EMBL/GenBank/DDBJ whole genome shotgun (WGS) entry which is preliminary data.</text>
</comment>
<dbReference type="Proteomes" id="UP001597326">
    <property type="component" value="Unassembled WGS sequence"/>
</dbReference>